<proteinExistence type="predicted"/>
<gene>
    <name evidence="2" type="ORF">M409DRAFT_31185</name>
</gene>
<organism evidence="2 3">
    <name type="scientific">Zasmidium cellare ATCC 36951</name>
    <dbReference type="NCBI Taxonomy" id="1080233"/>
    <lineage>
        <taxon>Eukaryota</taxon>
        <taxon>Fungi</taxon>
        <taxon>Dikarya</taxon>
        <taxon>Ascomycota</taxon>
        <taxon>Pezizomycotina</taxon>
        <taxon>Dothideomycetes</taxon>
        <taxon>Dothideomycetidae</taxon>
        <taxon>Mycosphaerellales</taxon>
        <taxon>Mycosphaerellaceae</taxon>
        <taxon>Zasmidium</taxon>
    </lineage>
</organism>
<reference evidence="2" key="1">
    <citation type="journal article" date="2020" name="Stud. Mycol.">
        <title>101 Dothideomycetes genomes: a test case for predicting lifestyles and emergence of pathogens.</title>
        <authorList>
            <person name="Haridas S."/>
            <person name="Albert R."/>
            <person name="Binder M."/>
            <person name="Bloem J."/>
            <person name="Labutti K."/>
            <person name="Salamov A."/>
            <person name="Andreopoulos B."/>
            <person name="Baker S."/>
            <person name="Barry K."/>
            <person name="Bills G."/>
            <person name="Bluhm B."/>
            <person name="Cannon C."/>
            <person name="Castanera R."/>
            <person name="Culley D."/>
            <person name="Daum C."/>
            <person name="Ezra D."/>
            <person name="Gonzalez J."/>
            <person name="Henrissat B."/>
            <person name="Kuo A."/>
            <person name="Liang C."/>
            <person name="Lipzen A."/>
            <person name="Lutzoni F."/>
            <person name="Magnuson J."/>
            <person name="Mondo S."/>
            <person name="Nolan M."/>
            <person name="Ohm R."/>
            <person name="Pangilinan J."/>
            <person name="Park H.-J."/>
            <person name="Ramirez L."/>
            <person name="Alfaro M."/>
            <person name="Sun H."/>
            <person name="Tritt A."/>
            <person name="Yoshinaga Y."/>
            <person name="Zwiers L.-H."/>
            <person name="Turgeon B."/>
            <person name="Goodwin S."/>
            <person name="Spatafora J."/>
            <person name="Crous P."/>
            <person name="Grigoriev I."/>
        </authorList>
    </citation>
    <scope>NUCLEOTIDE SEQUENCE</scope>
    <source>
        <strain evidence="2">ATCC 36951</strain>
    </source>
</reference>
<dbReference type="Proteomes" id="UP000799537">
    <property type="component" value="Unassembled WGS sequence"/>
</dbReference>
<feature type="region of interest" description="Disordered" evidence="1">
    <location>
        <begin position="1"/>
        <end position="114"/>
    </location>
</feature>
<feature type="non-terminal residue" evidence="2">
    <location>
        <position position="436"/>
    </location>
</feature>
<dbReference type="AlphaFoldDB" id="A0A6A6BU30"/>
<evidence type="ECO:0000256" key="1">
    <source>
        <dbReference type="SAM" id="MobiDB-lite"/>
    </source>
</evidence>
<dbReference type="GeneID" id="54563485"/>
<accession>A0A6A6BU30</accession>
<sequence>MSKCVGYEIPDNQDPAPSRKHRRQSIERISQKKPRPAAKAPHSTPLPWSNKLSDESHEGQSQRTPTTTARGHNDGWEGRAACDVTAISARGRLNKPPEQSPRRGSLSHGLECSHGSLDEQMSERALRNILIKTTPDPTAYYVVGADHTPSSQDFRNQRGSKDDDTIRFVVGALNPGHHWIIMIGRCSDGEVAVHIPDGEHYTEGSFAITAAEKFFDKCCPPGMVGPWAKPHLAGGQFGQAEETTCGHRCVLWALHLMYGVPPFMYSSMDPWIGFFKILLGATLNGDGEVATATVGYSPEEQSLRSTSHWIRDLEMAQADEQDFTVLEIVAASILTARRSSHKRRASGLYAGIEKLLWQFAPDADPAEAETLVQSVTAQPPTNEIEAAYQYARRGHERAKRRFEEMSSRARDFVEDQRLQLKILTAKARLTDARANT</sequence>
<evidence type="ECO:0000313" key="2">
    <source>
        <dbReference type="EMBL" id="KAF2158297.1"/>
    </source>
</evidence>
<name>A0A6A6BU30_ZASCE</name>
<dbReference type="RefSeq" id="XP_033659186.1">
    <property type="nucleotide sequence ID" value="XM_033810213.1"/>
</dbReference>
<feature type="compositionally biased region" description="Polar residues" evidence="1">
    <location>
        <begin position="61"/>
        <end position="70"/>
    </location>
</feature>
<dbReference type="EMBL" id="ML993732">
    <property type="protein sequence ID" value="KAF2158297.1"/>
    <property type="molecule type" value="Genomic_DNA"/>
</dbReference>
<protein>
    <submittedName>
        <fullName evidence="2">Uncharacterized protein</fullName>
    </submittedName>
</protein>
<evidence type="ECO:0000313" key="3">
    <source>
        <dbReference type="Proteomes" id="UP000799537"/>
    </source>
</evidence>
<keyword evidence="3" id="KW-1185">Reference proteome</keyword>